<gene>
    <name evidence="3" type="ORF">K469DRAFT_743431</name>
</gene>
<dbReference type="OrthoDB" id="2130169at2759"/>
<dbReference type="Pfam" id="PF05368">
    <property type="entry name" value="NmrA"/>
    <property type="match status" value="1"/>
</dbReference>
<dbReference type="Proteomes" id="UP000800200">
    <property type="component" value="Unassembled WGS sequence"/>
</dbReference>
<dbReference type="Pfam" id="PF01370">
    <property type="entry name" value="Epimerase"/>
    <property type="match status" value="1"/>
</dbReference>
<evidence type="ECO:0000259" key="1">
    <source>
        <dbReference type="Pfam" id="PF01370"/>
    </source>
</evidence>
<dbReference type="PANTHER" id="PTHR48079:SF6">
    <property type="entry name" value="NAD(P)-BINDING DOMAIN-CONTAINING PROTEIN-RELATED"/>
    <property type="match status" value="1"/>
</dbReference>
<proteinExistence type="predicted"/>
<evidence type="ECO:0000313" key="4">
    <source>
        <dbReference type="Proteomes" id="UP000800200"/>
    </source>
</evidence>
<dbReference type="InterPro" id="IPR051783">
    <property type="entry name" value="NAD(P)-dependent_oxidoreduct"/>
</dbReference>
<dbReference type="PANTHER" id="PTHR48079">
    <property type="entry name" value="PROTEIN YEEZ"/>
    <property type="match status" value="1"/>
</dbReference>
<dbReference type="SUPFAM" id="SSF51735">
    <property type="entry name" value="NAD(P)-binding Rossmann-fold domains"/>
    <property type="match status" value="1"/>
</dbReference>
<accession>A0A6A6D9Z7</accession>
<organism evidence="3 4">
    <name type="scientific">Zopfia rhizophila CBS 207.26</name>
    <dbReference type="NCBI Taxonomy" id="1314779"/>
    <lineage>
        <taxon>Eukaryota</taxon>
        <taxon>Fungi</taxon>
        <taxon>Dikarya</taxon>
        <taxon>Ascomycota</taxon>
        <taxon>Pezizomycotina</taxon>
        <taxon>Dothideomycetes</taxon>
        <taxon>Dothideomycetes incertae sedis</taxon>
        <taxon>Zopfiaceae</taxon>
        <taxon>Zopfia</taxon>
    </lineage>
</organism>
<dbReference type="GO" id="GO:0005737">
    <property type="term" value="C:cytoplasm"/>
    <property type="evidence" value="ECO:0007669"/>
    <property type="project" value="TreeGrafter"/>
</dbReference>
<evidence type="ECO:0000259" key="2">
    <source>
        <dbReference type="Pfam" id="PF05368"/>
    </source>
</evidence>
<dbReference type="Gene3D" id="3.40.50.720">
    <property type="entry name" value="NAD(P)-binding Rossmann-like Domain"/>
    <property type="match status" value="1"/>
</dbReference>
<keyword evidence="4" id="KW-1185">Reference proteome</keyword>
<name>A0A6A6D9Z7_9PEZI</name>
<evidence type="ECO:0000313" key="3">
    <source>
        <dbReference type="EMBL" id="KAF2175102.1"/>
    </source>
</evidence>
<reference evidence="3" key="1">
    <citation type="journal article" date="2020" name="Stud. Mycol.">
        <title>101 Dothideomycetes genomes: a test case for predicting lifestyles and emergence of pathogens.</title>
        <authorList>
            <person name="Haridas S."/>
            <person name="Albert R."/>
            <person name="Binder M."/>
            <person name="Bloem J."/>
            <person name="Labutti K."/>
            <person name="Salamov A."/>
            <person name="Andreopoulos B."/>
            <person name="Baker S."/>
            <person name="Barry K."/>
            <person name="Bills G."/>
            <person name="Bluhm B."/>
            <person name="Cannon C."/>
            <person name="Castanera R."/>
            <person name="Culley D."/>
            <person name="Daum C."/>
            <person name="Ezra D."/>
            <person name="Gonzalez J."/>
            <person name="Henrissat B."/>
            <person name="Kuo A."/>
            <person name="Liang C."/>
            <person name="Lipzen A."/>
            <person name="Lutzoni F."/>
            <person name="Magnuson J."/>
            <person name="Mondo S."/>
            <person name="Nolan M."/>
            <person name="Ohm R."/>
            <person name="Pangilinan J."/>
            <person name="Park H.-J."/>
            <person name="Ramirez L."/>
            <person name="Alfaro M."/>
            <person name="Sun H."/>
            <person name="Tritt A."/>
            <person name="Yoshinaga Y."/>
            <person name="Zwiers L.-H."/>
            <person name="Turgeon B."/>
            <person name="Goodwin S."/>
            <person name="Spatafora J."/>
            <person name="Crous P."/>
            <person name="Grigoriev I."/>
        </authorList>
    </citation>
    <scope>NUCLEOTIDE SEQUENCE</scope>
    <source>
        <strain evidence="3">CBS 207.26</strain>
    </source>
</reference>
<dbReference type="InterPro" id="IPR001509">
    <property type="entry name" value="Epimerase_deHydtase"/>
</dbReference>
<dbReference type="InterPro" id="IPR036291">
    <property type="entry name" value="NAD(P)-bd_dom_sf"/>
</dbReference>
<dbReference type="EMBL" id="ML994745">
    <property type="protein sequence ID" value="KAF2175102.1"/>
    <property type="molecule type" value="Genomic_DNA"/>
</dbReference>
<dbReference type="AlphaFoldDB" id="A0A6A6D9Z7"/>
<dbReference type="GO" id="GO:0004029">
    <property type="term" value="F:aldehyde dehydrogenase (NAD+) activity"/>
    <property type="evidence" value="ECO:0007669"/>
    <property type="project" value="TreeGrafter"/>
</dbReference>
<dbReference type="InterPro" id="IPR008030">
    <property type="entry name" value="NmrA-like"/>
</dbReference>
<feature type="domain" description="NmrA-like" evidence="2">
    <location>
        <begin position="3"/>
        <end position="76"/>
    </location>
</feature>
<protein>
    <submittedName>
        <fullName evidence="3">NAD(P)-binding protein</fullName>
    </submittedName>
</protein>
<feature type="domain" description="NAD-dependent epimerase/dehydratase" evidence="1">
    <location>
        <begin position="145"/>
        <end position="232"/>
    </location>
</feature>
<sequence>MGSKLFITGATGYIGGSILDTIVTNHPEYDITVLLRSVPLNFSTRYPNVKIIKGDYDSFDILAEAASQANVVVHNGNSDHPPSLNALIAGLLRRSTPGFLIFLSGTGMLSDWQSETYLGKLNPKIWSDIKDMDEITSRPDSELHRITEKIVQEAAAKHGDKLKTAIMCPPDIYGRGKGLAKTGSVMVPVFVNEAKNVGRVFYTGQGTNTRGWVHIDDLMRLYLKVVEAAAGGGGNADWGKEGYYFASTQEISQLDLAKATGKILKKHNIIDNEEPVQISLEQVDAMLKGRSIPKISRYLFASNSRTRPERAEKLFGYKPSAPTLFEALEQDISDAVGKN</sequence>